<dbReference type="InterPro" id="IPR002347">
    <property type="entry name" value="SDR_fam"/>
</dbReference>
<organism evidence="7 8">
    <name type="scientific">Mycobacterium scrofulaceum</name>
    <dbReference type="NCBI Taxonomy" id="1783"/>
    <lineage>
        <taxon>Bacteria</taxon>
        <taxon>Bacillati</taxon>
        <taxon>Actinomycetota</taxon>
        <taxon>Actinomycetes</taxon>
        <taxon>Mycobacteriales</taxon>
        <taxon>Mycobacteriaceae</taxon>
        <taxon>Mycobacterium</taxon>
    </lineage>
</organism>
<comment type="similarity">
    <text evidence="2 6">Belongs to the short-chain dehydrogenases/reductases (SDR) family.</text>
</comment>
<dbReference type="Proteomes" id="UP000092207">
    <property type="component" value="Unassembled WGS sequence"/>
</dbReference>
<dbReference type="PRINTS" id="PR00080">
    <property type="entry name" value="SDRFAMILY"/>
</dbReference>
<evidence type="ECO:0000256" key="3">
    <source>
        <dbReference type="ARBA" id="ARBA00022512"/>
    </source>
</evidence>
<dbReference type="EMBL" id="LZJY01000312">
    <property type="protein sequence ID" value="OBH94135.1"/>
    <property type="molecule type" value="Genomic_DNA"/>
</dbReference>
<evidence type="ECO:0000256" key="6">
    <source>
        <dbReference type="RuleBase" id="RU000363"/>
    </source>
</evidence>
<reference evidence="7 8" key="1">
    <citation type="submission" date="2016-06" db="EMBL/GenBank/DDBJ databases">
        <authorList>
            <person name="Kjaerup R.B."/>
            <person name="Dalgaard T.S."/>
            <person name="Juul-Madsen H.R."/>
        </authorList>
    </citation>
    <scope>NUCLEOTIDE SEQUENCE [LARGE SCALE GENOMIC DNA]</scope>
    <source>
        <strain evidence="7 8">E2838</strain>
    </source>
</reference>
<dbReference type="Pfam" id="PF00106">
    <property type="entry name" value="adh_short"/>
    <property type="match status" value="1"/>
</dbReference>
<dbReference type="GO" id="GO:0004316">
    <property type="term" value="F:3-oxoacyl-[acyl-carrier-protein] reductase (NADPH) activity"/>
    <property type="evidence" value="ECO:0007669"/>
    <property type="project" value="UniProtKB-EC"/>
</dbReference>
<evidence type="ECO:0000256" key="1">
    <source>
        <dbReference type="ARBA" id="ARBA00004191"/>
    </source>
</evidence>
<comment type="subcellular location">
    <subcellularLocation>
        <location evidence="1">Secreted</location>
        <location evidence="1">Cell wall</location>
    </subcellularLocation>
</comment>
<keyword evidence="3" id="KW-0964">Secreted</keyword>
<dbReference type="AlphaFoldDB" id="A0A1A2V0K0"/>
<protein>
    <recommendedName>
        <fullName evidence="4">3-oxoacyl-[acyl-carrier-protein] reductase MabA</fullName>
    </recommendedName>
</protein>
<keyword evidence="3" id="KW-0134">Cell wall</keyword>
<dbReference type="PANTHER" id="PTHR42879:SF2">
    <property type="entry name" value="3-OXOACYL-[ACYL-CARRIER-PROTEIN] REDUCTASE FABG"/>
    <property type="match status" value="1"/>
</dbReference>
<evidence type="ECO:0000256" key="2">
    <source>
        <dbReference type="ARBA" id="ARBA00006484"/>
    </source>
</evidence>
<gene>
    <name evidence="7" type="ORF">A5679_01825</name>
</gene>
<dbReference type="InterPro" id="IPR036291">
    <property type="entry name" value="NAD(P)-bd_dom_sf"/>
</dbReference>
<dbReference type="InterPro" id="IPR050259">
    <property type="entry name" value="SDR"/>
</dbReference>
<sequence>MGADQRCEGMVALVTGSSRGLGKAIAARLAARGATVALTARTMDPDPKYQGSLGETLDEIVAAGGKAVAIQADLSRPEERERLFAEVVSAVGAPDILVNNAAVTFLRPLDGFPDRRARLMMEMHVLGPLQLSQLAIPAMRERGRGWILNLTSLGGDLPPGPPFSEFDRTAGFGFYGTVKAALNRLTKSLAAELYDDGIAVNAAAPTNPVATPGAGVLDLAKTDTEDIELITETALRLCTGDPKTLTGRIAHTQPFLAEVGWTQPAG</sequence>
<evidence type="ECO:0000313" key="8">
    <source>
        <dbReference type="Proteomes" id="UP000092207"/>
    </source>
</evidence>
<comment type="catalytic activity">
    <reaction evidence="5">
        <text>a (3R)-hydroxyacyl-[ACP] + NADP(+) = a 3-oxoacyl-[ACP] + NADPH + H(+)</text>
        <dbReference type="Rhea" id="RHEA:17397"/>
        <dbReference type="Rhea" id="RHEA-COMP:9916"/>
        <dbReference type="Rhea" id="RHEA-COMP:9945"/>
        <dbReference type="ChEBI" id="CHEBI:15378"/>
        <dbReference type="ChEBI" id="CHEBI:57783"/>
        <dbReference type="ChEBI" id="CHEBI:58349"/>
        <dbReference type="ChEBI" id="CHEBI:78776"/>
        <dbReference type="ChEBI" id="CHEBI:78827"/>
        <dbReference type="EC" id="1.1.1.100"/>
    </reaction>
    <physiologicalReaction direction="right-to-left" evidence="5">
        <dbReference type="Rhea" id="RHEA:17399"/>
    </physiologicalReaction>
</comment>
<dbReference type="Gene3D" id="3.40.50.720">
    <property type="entry name" value="NAD(P)-binding Rossmann-like Domain"/>
    <property type="match status" value="1"/>
</dbReference>
<comment type="caution">
    <text evidence="7">The sequence shown here is derived from an EMBL/GenBank/DDBJ whole genome shotgun (WGS) entry which is preliminary data.</text>
</comment>
<proteinExistence type="inferred from homology"/>
<evidence type="ECO:0000313" key="7">
    <source>
        <dbReference type="EMBL" id="OBH94135.1"/>
    </source>
</evidence>
<dbReference type="PRINTS" id="PR00081">
    <property type="entry name" value="GDHRDH"/>
</dbReference>
<dbReference type="SUPFAM" id="SSF51735">
    <property type="entry name" value="NAD(P)-binding Rossmann-fold domains"/>
    <property type="match status" value="1"/>
</dbReference>
<accession>A0A1A2V0K0</accession>
<evidence type="ECO:0000256" key="5">
    <source>
        <dbReference type="ARBA" id="ARBA00047400"/>
    </source>
</evidence>
<dbReference type="RefSeq" id="WP_067308305.1">
    <property type="nucleotide sequence ID" value="NZ_LZJY01000312.1"/>
</dbReference>
<dbReference type="PANTHER" id="PTHR42879">
    <property type="entry name" value="3-OXOACYL-(ACYL-CARRIER-PROTEIN) REDUCTASE"/>
    <property type="match status" value="1"/>
</dbReference>
<name>A0A1A2V0K0_MYCSC</name>
<evidence type="ECO:0000256" key="4">
    <source>
        <dbReference type="ARBA" id="ARBA00040781"/>
    </source>
</evidence>